<dbReference type="PANTHER" id="PTHR24198">
    <property type="entry name" value="ANKYRIN REPEAT AND PROTEIN KINASE DOMAIN-CONTAINING PROTEIN"/>
    <property type="match status" value="1"/>
</dbReference>
<evidence type="ECO:0000256" key="2">
    <source>
        <dbReference type="ARBA" id="ARBA00023043"/>
    </source>
</evidence>
<evidence type="ECO:0000313" key="5">
    <source>
        <dbReference type="Proteomes" id="UP001208570"/>
    </source>
</evidence>
<sequence>MAGEMWQLQKTLLGKAIMEGNPKLVKRLISKGEDVFMMDRKGNTYVHYVCTMYRPYVINILLAAGVPINVQNKFGNTALHVTALHSECCNVPDLMQCGINPYIENKDGKTAANLASNNPRWLDLHAKYEPTLRVAIENHDFETINYLFGCWCAVHLPIDIQGNHDMRQYAAGLTYHDIVAMIDKIRFTLMAVYSIKECNHKRLKYALSRGRAICNVNFLQQVRGGHCHHMLQHAIRLKDYKMVHMLLEAGADVNIPVHIQEYIMGPLYFEVMRKDGDIDMKLINLVFAKDIDLKARDERGRSALVYCIDRRDEEVTIEIINMLLEKGINVAMRDNTGCTARDVALFARRHDIVAAIDQQIVDKIRSSDFSSLHQLAMENYRDIFINYLGRDTWIFAAGNDTDDIRDYLKEILDYWKIVESLHQHIISGDKDEVCKILKTYPDRDMLLRSRDKGGRGPLLLAVLFNRYEIASHIHNMDNTLAAEELDNKEYGMKREVHCMNKFHPEGHPLVIGYRDLLHSAVNHHKEDMAIILVRCKLNCSIRQKYKTSDGDRWMTAEERAEYLGLHKLAKYIVVNGVHAEMS</sequence>
<evidence type="ECO:0000256" key="1">
    <source>
        <dbReference type="ARBA" id="ARBA00022737"/>
    </source>
</evidence>
<protein>
    <recommendedName>
        <fullName evidence="6">Ankyrin repeat protein</fullName>
    </recommendedName>
</protein>
<organism evidence="4 5">
    <name type="scientific">Paralvinella palmiformis</name>
    <dbReference type="NCBI Taxonomy" id="53620"/>
    <lineage>
        <taxon>Eukaryota</taxon>
        <taxon>Metazoa</taxon>
        <taxon>Spiralia</taxon>
        <taxon>Lophotrochozoa</taxon>
        <taxon>Annelida</taxon>
        <taxon>Polychaeta</taxon>
        <taxon>Sedentaria</taxon>
        <taxon>Canalipalpata</taxon>
        <taxon>Terebellida</taxon>
        <taxon>Terebelliformia</taxon>
        <taxon>Alvinellidae</taxon>
        <taxon>Paralvinella</taxon>
    </lineage>
</organism>
<keyword evidence="1" id="KW-0677">Repeat</keyword>
<accession>A0AAD9NJ30</accession>
<dbReference type="Gene3D" id="1.25.40.20">
    <property type="entry name" value="Ankyrin repeat-containing domain"/>
    <property type="match status" value="3"/>
</dbReference>
<keyword evidence="2 3" id="KW-0040">ANK repeat</keyword>
<dbReference type="Proteomes" id="UP001208570">
    <property type="component" value="Unassembled WGS sequence"/>
</dbReference>
<dbReference type="Pfam" id="PF12796">
    <property type="entry name" value="Ank_2"/>
    <property type="match status" value="1"/>
</dbReference>
<proteinExistence type="predicted"/>
<dbReference type="PANTHER" id="PTHR24198:SF165">
    <property type="entry name" value="ANKYRIN REPEAT-CONTAINING PROTEIN-RELATED"/>
    <property type="match status" value="1"/>
</dbReference>
<comment type="caution">
    <text evidence="4">The sequence shown here is derived from an EMBL/GenBank/DDBJ whole genome shotgun (WGS) entry which is preliminary data.</text>
</comment>
<dbReference type="InterPro" id="IPR002110">
    <property type="entry name" value="Ankyrin_rpt"/>
</dbReference>
<evidence type="ECO:0000313" key="4">
    <source>
        <dbReference type="EMBL" id="KAK2170141.1"/>
    </source>
</evidence>
<evidence type="ECO:0008006" key="6">
    <source>
        <dbReference type="Google" id="ProtNLM"/>
    </source>
</evidence>
<name>A0AAD9NJ30_9ANNE</name>
<dbReference type="EMBL" id="JAODUP010000004">
    <property type="protein sequence ID" value="KAK2170141.1"/>
    <property type="molecule type" value="Genomic_DNA"/>
</dbReference>
<dbReference type="InterPro" id="IPR036770">
    <property type="entry name" value="Ankyrin_rpt-contain_sf"/>
</dbReference>
<evidence type="ECO:0000256" key="3">
    <source>
        <dbReference type="PROSITE-ProRule" id="PRU00023"/>
    </source>
</evidence>
<dbReference type="PROSITE" id="PS50088">
    <property type="entry name" value="ANK_REPEAT"/>
    <property type="match status" value="1"/>
</dbReference>
<dbReference type="SMART" id="SM00248">
    <property type="entry name" value="ANK"/>
    <property type="match status" value="6"/>
</dbReference>
<feature type="repeat" description="ANK" evidence="3">
    <location>
        <begin position="299"/>
        <end position="335"/>
    </location>
</feature>
<keyword evidence="5" id="KW-1185">Reference proteome</keyword>
<gene>
    <name evidence="4" type="ORF">LSH36_4g13001</name>
</gene>
<dbReference type="AlphaFoldDB" id="A0AAD9NJ30"/>
<dbReference type="SUPFAM" id="SSF48403">
    <property type="entry name" value="Ankyrin repeat"/>
    <property type="match status" value="2"/>
</dbReference>
<reference evidence="4" key="1">
    <citation type="journal article" date="2023" name="Mol. Biol. Evol.">
        <title>Third-Generation Sequencing Reveals the Adaptive Role of the Epigenome in Three Deep-Sea Polychaetes.</title>
        <authorList>
            <person name="Perez M."/>
            <person name="Aroh O."/>
            <person name="Sun Y."/>
            <person name="Lan Y."/>
            <person name="Juniper S.K."/>
            <person name="Young C.R."/>
            <person name="Angers B."/>
            <person name="Qian P.Y."/>
        </authorList>
    </citation>
    <scope>NUCLEOTIDE SEQUENCE</scope>
    <source>
        <strain evidence="4">P08H-3</strain>
    </source>
</reference>